<dbReference type="EMBL" id="JAMZMM010000404">
    <property type="protein sequence ID" value="MCP2731814.1"/>
    <property type="molecule type" value="Genomic_DNA"/>
</dbReference>
<protein>
    <submittedName>
        <fullName evidence="2">Uncharacterized protein</fullName>
    </submittedName>
</protein>
<comment type="caution">
    <text evidence="2">The sequence shown here is derived from an EMBL/GenBank/DDBJ whole genome shotgun (WGS) entry which is preliminary data.</text>
</comment>
<organism evidence="2 3">
    <name type="scientific">Limnofasciculus baicalensis BBK-W-15</name>
    <dbReference type="NCBI Taxonomy" id="2699891"/>
    <lineage>
        <taxon>Bacteria</taxon>
        <taxon>Bacillati</taxon>
        <taxon>Cyanobacteriota</taxon>
        <taxon>Cyanophyceae</taxon>
        <taxon>Coleofasciculales</taxon>
        <taxon>Coleofasciculaceae</taxon>
        <taxon>Limnofasciculus</taxon>
        <taxon>Limnofasciculus baicalensis</taxon>
    </lineage>
</organism>
<feature type="compositionally biased region" description="Polar residues" evidence="1">
    <location>
        <begin position="11"/>
        <end position="21"/>
    </location>
</feature>
<evidence type="ECO:0000313" key="3">
    <source>
        <dbReference type="Proteomes" id="UP001204953"/>
    </source>
</evidence>
<feature type="region of interest" description="Disordered" evidence="1">
    <location>
        <begin position="1"/>
        <end position="21"/>
    </location>
</feature>
<name>A0AAE3GWM2_9CYAN</name>
<dbReference type="Proteomes" id="UP001204953">
    <property type="component" value="Unassembled WGS sequence"/>
</dbReference>
<dbReference type="RefSeq" id="WP_254014545.1">
    <property type="nucleotide sequence ID" value="NZ_JAMZMM010000404.1"/>
</dbReference>
<dbReference type="AlphaFoldDB" id="A0AAE3GWM2"/>
<evidence type="ECO:0000313" key="2">
    <source>
        <dbReference type="EMBL" id="MCP2731814.1"/>
    </source>
</evidence>
<reference evidence="2" key="1">
    <citation type="submission" date="2022-06" db="EMBL/GenBank/DDBJ databases">
        <title>New cyanobacteria of genus Symplocastrum in benthos of Lake Baikal.</title>
        <authorList>
            <person name="Sorokovikova E."/>
            <person name="Tikhonova I."/>
            <person name="Krasnopeev A."/>
            <person name="Evseev P."/>
            <person name="Gladkikh A."/>
            <person name="Belykh O."/>
        </authorList>
    </citation>
    <scope>NUCLEOTIDE SEQUENCE</scope>
    <source>
        <strain evidence="2">BBK-W-15</strain>
    </source>
</reference>
<gene>
    <name evidence="2" type="ORF">NJ959_25615</name>
</gene>
<sequence length="293" mass="33383">MAKKNLENSENDSNPGNGATTDLSNHLLNGLTQEEIAQLIDALFGVLSLELQQSAIAKLDPGTQETVQQILALPSRITQNSALETPAISLAKQAQTWCNLWQDWDGIVWEASEEEGLYMTQDAHWEPPYFDTTAFSEDLDGVADKMLPLIQTAFDHDFTPDCSFIPILLEAESEILNSLEEWNELYDGLPLGRQVTQCVLAWEWLVYSRQGENAFNFVKKIRQSELEFLKITFDDDTILNFFIQLPETDRENIFIGLAEIKVSESTHKALFSSWRNYINLQYDIMKPLWLIGE</sequence>
<accession>A0AAE3GWM2</accession>
<evidence type="ECO:0000256" key="1">
    <source>
        <dbReference type="SAM" id="MobiDB-lite"/>
    </source>
</evidence>
<keyword evidence="3" id="KW-1185">Reference proteome</keyword>
<proteinExistence type="predicted"/>